<sequence>MRIGILFLGLLFNYQSWAAPKFLTSLPAFYGTYGTNGTDLCNTAKHTLEYLNKGKNYDPQVIHDGKVIKISLGRVKKTLKFICQNKDKLNDPVFVKQHFNFIRWYPDLEKARQLSSNKPLLLNIPENKVLMTKYFVHLANASSKPTSTRPYALYALPDDERNLTLEQANLKPGLIRFKYGKQSILSGALKEKPVTKLAYLSREDLEAALLQGTIVADLGSSIGKKIFNVHRNNNIAYDRTKNPYQQERFWYFKEVDGIKGYGKDAEYKITVEPTVTFAADLTEFGLGKLLMIQYQNKSGNKITKMGILADTGGAFNNNLYQIDYLAGSFPGKDALYRATRNLPDYVEAYFMILKE</sequence>
<name>A0A0A2T9G8_9GAMM</name>
<dbReference type="EMBL" id="JNCF01000005">
    <property type="protein sequence ID" value="KGP64063.1"/>
    <property type="molecule type" value="Genomic_DNA"/>
</dbReference>
<dbReference type="STRING" id="1498499.EP47_07870"/>
<dbReference type="Proteomes" id="UP000054422">
    <property type="component" value="Unassembled WGS sequence"/>
</dbReference>
<evidence type="ECO:0000313" key="2">
    <source>
        <dbReference type="EMBL" id="KGP64063.1"/>
    </source>
</evidence>
<evidence type="ECO:0000313" key="3">
    <source>
        <dbReference type="Proteomes" id="UP000054422"/>
    </source>
</evidence>
<proteinExistence type="predicted"/>
<dbReference type="RefSeq" id="WP_035887174.1">
    <property type="nucleotide sequence ID" value="NZ_JNCF01000005.1"/>
</dbReference>
<dbReference type="SUPFAM" id="SSF50685">
    <property type="entry name" value="Barwin-like endoglucanases"/>
    <property type="match status" value="1"/>
</dbReference>
<reference evidence="2 3" key="1">
    <citation type="submission" date="2014-05" db="EMBL/GenBank/DDBJ databases">
        <authorList>
            <person name="Rizzardi K."/>
            <person name="Winiecka-Krusnell J."/>
            <person name="Ramliden M."/>
            <person name="Alm E."/>
            <person name="Andersson S."/>
            <person name="Byfors S."/>
        </authorList>
    </citation>
    <scope>NUCLEOTIDE SEQUENCE [LARGE SCALE GENOMIC DNA]</scope>
    <source>
        <strain evidence="2 3">LEGN</strain>
    </source>
</reference>
<feature type="signal peptide" evidence="1">
    <location>
        <begin position="1"/>
        <end position="18"/>
    </location>
</feature>
<evidence type="ECO:0000256" key="1">
    <source>
        <dbReference type="SAM" id="SignalP"/>
    </source>
</evidence>
<comment type="caution">
    <text evidence="2">The sequence shown here is derived from an EMBL/GenBank/DDBJ whole genome shotgun (WGS) entry which is preliminary data.</text>
</comment>
<keyword evidence="1" id="KW-0732">Signal</keyword>
<feature type="chain" id="PRO_5002005031" description="Lytic transglycosylase MltA domain-containing protein" evidence="1">
    <location>
        <begin position="19"/>
        <end position="355"/>
    </location>
</feature>
<evidence type="ECO:0008006" key="4">
    <source>
        <dbReference type="Google" id="ProtNLM"/>
    </source>
</evidence>
<protein>
    <recommendedName>
        <fullName evidence="4">Lytic transglycosylase MltA domain-containing protein</fullName>
    </recommendedName>
</protein>
<accession>A0A0A2T9G8</accession>
<dbReference type="OrthoDB" id="6221043at2"/>
<organism evidence="2 3">
    <name type="scientific">Legionella norrlandica</name>
    <dbReference type="NCBI Taxonomy" id="1498499"/>
    <lineage>
        <taxon>Bacteria</taxon>
        <taxon>Pseudomonadati</taxon>
        <taxon>Pseudomonadota</taxon>
        <taxon>Gammaproteobacteria</taxon>
        <taxon>Legionellales</taxon>
        <taxon>Legionellaceae</taxon>
        <taxon>Legionella</taxon>
    </lineage>
</organism>
<keyword evidence="3" id="KW-1185">Reference proteome</keyword>
<dbReference type="InterPro" id="IPR036908">
    <property type="entry name" value="RlpA-like_sf"/>
</dbReference>
<dbReference type="AlphaFoldDB" id="A0A0A2T9G8"/>
<gene>
    <name evidence="2" type="ORF">EP47_07870</name>
</gene>